<dbReference type="PANTHER" id="PTHR34142:SF5">
    <property type="entry name" value="CBM1 DOMAIN-CONTAINING PROTEIN"/>
    <property type="match status" value="1"/>
</dbReference>
<dbReference type="GeneID" id="85315264"/>
<dbReference type="Gene3D" id="3.20.20.80">
    <property type="entry name" value="Glycosidases"/>
    <property type="match status" value="1"/>
</dbReference>
<comment type="similarity">
    <text evidence="2 13">Belongs to the glycosyl hydrolase 5 (cellulase A) family.</text>
</comment>
<dbReference type="InterPro" id="IPR018087">
    <property type="entry name" value="Glyco_hydro_5_CS"/>
</dbReference>
<evidence type="ECO:0000256" key="1">
    <source>
        <dbReference type="ARBA" id="ARBA00000966"/>
    </source>
</evidence>
<keyword evidence="4 14" id="KW-0732">Signal</keyword>
<accession>A0AAJ0BV64</accession>
<evidence type="ECO:0000256" key="4">
    <source>
        <dbReference type="ARBA" id="ARBA00022729"/>
    </source>
</evidence>
<evidence type="ECO:0000256" key="6">
    <source>
        <dbReference type="ARBA" id="ARBA00023001"/>
    </source>
</evidence>
<evidence type="ECO:0000256" key="5">
    <source>
        <dbReference type="ARBA" id="ARBA00022801"/>
    </source>
</evidence>
<evidence type="ECO:0000256" key="8">
    <source>
        <dbReference type="ARBA" id="ARBA00023283"/>
    </source>
</evidence>
<dbReference type="Pfam" id="PF00150">
    <property type="entry name" value="Cellulase"/>
    <property type="match status" value="1"/>
</dbReference>
<keyword evidence="7" id="KW-0119">Carbohydrate metabolism</keyword>
<dbReference type="GO" id="GO:0008810">
    <property type="term" value="F:cellulase activity"/>
    <property type="evidence" value="ECO:0007669"/>
    <property type="project" value="UniProtKB-EC"/>
</dbReference>
<dbReference type="GO" id="GO:0030245">
    <property type="term" value="P:cellulose catabolic process"/>
    <property type="evidence" value="ECO:0007669"/>
    <property type="project" value="UniProtKB-KW"/>
</dbReference>
<evidence type="ECO:0000256" key="2">
    <source>
        <dbReference type="ARBA" id="ARBA00005641"/>
    </source>
</evidence>
<keyword evidence="9 13" id="KW-0326">Glycosidase</keyword>
<evidence type="ECO:0000313" key="17">
    <source>
        <dbReference type="Proteomes" id="UP001244011"/>
    </source>
</evidence>
<evidence type="ECO:0000256" key="14">
    <source>
        <dbReference type="SAM" id="SignalP"/>
    </source>
</evidence>
<dbReference type="PROSITE" id="PS00659">
    <property type="entry name" value="GLYCOSYL_HYDROL_F5"/>
    <property type="match status" value="1"/>
</dbReference>
<feature type="signal peptide" evidence="14">
    <location>
        <begin position="1"/>
        <end position="16"/>
    </location>
</feature>
<evidence type="ECO:0000256" key="7">
    <source>
        <dbReference type="ARBA" id="ARBA00023277"/>
    </source>
</evidence>
<sequence>MKSSLLFLGNIAAVFAKSPFAGINIAGFDFGSDIQGAQNISNSFGPVATLGNGNSDGAAQIQHFVQTGGLNTFRLPVTWQFLINSRNLNGSATAVTGTPSNGTLDRTKTAQYNQLVRACLNTGSFCIIDIHNYARFEGQVIGQGGPTNAQFALLWSQIASLYRNETKVMFGLMNEPHDLPSLSMWADTVQAAVTAIRMAGATTQTILLPGTEFTHASSFVDNGSAGNLSRVSNPDGSFTNLVFEVHQYLDSDGSGQARECVTDHVKDGFMPLAQFLAANKRMALLGEIGGGNTPSCLTNLCNSLVFINNNPDTFMGYTAWSAGGFSAIDYNLTMTPKGSPGNFTDQETVTQCVVGTRNGKSNSNSTGVAAVKGANSSPVYATPQGSSSGESGDNTFSVTVSASTKLGAGGAVGTLMAMVALTVLAV</sequence>
<evidence type="ECO:0000313" key="16">
    <source>
        <dbReference type="EMBL" id="KAK1762651.1"/>
    </source>
</evidence>
<organism evidence="16 17">
    <name type="scientific">Phialemonium atrogriseum</name>
    <dbReference type="NCBI Taxonomy" id="1093897"/>
    <lineage>
        <taxon>Eukaryota</taxon>
        <taxon>Fungi</taxon>
        <taxon>Dikarya</taxon>
        <taxon>Ascomycota</taxon>
        <taxon>Pezizomycotina</taxon>
        <taxon>Sordariomycetes</taxon>
        <taxon>Sordariomycetidae</taxon>
        <taxon>Cephalothecales</taxon>
        <taxon>Cephalothecaceae</taxon>
        <taxon>Phialemonium</taxon>
    </lineage>
</organism>
<comment type="caution">
    <text evidence="16">The sequence shown here is derived from an EMBL/GenBank/DDBJ whole genome shotgun (WGS) entry which is preliminary data.</text>
</comment>
<dbReference type="InterPro" id="IPR017853">
    <property type="entry name" value="GH"/>
</dbReference>
<dbReference type="SUPFAM" id="SSF51445">
    <property type="entry name" value="(Trans)glycosidases"/>
    <property type="match status" value="1"/>
</dbReference>
<keyword evidence="17" id="KW-1185">Reference proteome</keyword>
<dbReference type="EMBL" id="MU839035">
    <property type="protein sequence ID" value="KAK1762651.1"/>
    <property type="molecule type" value="Genomic_DNA"/>
</dbReference>
<comment type="function">
    <text evidence="11">Endoglucanase (EG) that cleaves the internal beta-1,4-glucosidic bonds in cellulose. The degradation of cellulose involves an interplay between different cellulolytic enzymes. Hydrolysis starts with EGs, which cut internal glycosidic linkages to reduce the polymerization degree of the substrate and creates new chain ends for exocellobiohydrolases (CBHs). The CBH release the disaccharide cellobiose from the non-reducing end of the cellulose polymer chain. Finally, beta-1,4-glucosidases hydrolyze the cellobiose and other short cello-oligosaccharides into glucose units.</text>
</comment>
<evidence type="ECO:0000256" key="3">
    <source>
        <dbReference type="ARBA" id="ARBA00012601"/>
    </source>
</evidence>
<dbReference type="InterPro" id="IPR001547">
    <property type="entry name" value="Glyco_hydro_5"/>
</dbReference>
<dbReference type="EC" id="3.2.1.4" evidence="3"/>
<dbReference type="AlphaFoldDB" id="A0AAJ0BV64"/>
<evidence type="ECO:0000256" key="11">
    <source>
        <dbReference type="ARBA" id="ARBA00059691"/>
    </source>
</evidence>
<gene>
    <name evidence="16" type="ORF">QBC33DRAFT_600211</name>
</gene>
<keyword evidence="10" id="KW-0624">Polysaccharide degradation</keyword>
<protein>
    <recommendedName>
        <fullName evidence="12">Endoglucanase EG-II</fullName>
        <ecNumber evidence="3">3.2.1.4</ecNumber>
    </recommendedName>
</protein>
<feature type="domain" description="Glycoside hydrolase family 5" evidence="15">
    <location>
        <begin position="53"/>
        <end position="322"/>
    </location>
</feature>
<dbReference type="FunFam" id="3.20.20.80:FF:000124">
    <property type="entry name" value="Exported cellulase"/>
    <property type="match status" value="1"/>
</dbReference>
<keyword evidence="5 13" id="KW-0378">Hydrolase</keyword>
<dbReference type="RefSeq" id="XP_060278864.1">
    <property type="nucleotide sequence ID" value="XM_060432077.1"/>
</dbReference>
<feature type="chain" id="PRO_5042518133" description="Endoglucanase EG-II" evidence="14">
    <location>
        <begin position="17"/>
        <end position="426"/>
    </location>
</feature>
<proteinExistence type="inferred from homology"/>
<evidence type="ECO:0000256" key="13">
    <source>
        <dbReference type="RuleBase" id="RU361153"/>
    </source>
</evidence>
<dbReference type="PANTHER" id="PTHR34142">
    <property type="entry name" value="ENDO-BETA-1,4-GLUCANASE A"/>
    <property type="match status" value="1"/>
</dbReference>
<evidence type="ECO:0000259" key="15">
    <source>
        <dbReference type="Pfam" id="PF00150"/>
    </source>
</evidence>
<keyword evidence="6" id="KW-0136">Cellulose degradation</keyword>
<dbReference type="Proteomes" id="UP001244011">
    <property type="component" value="Unassembled WGS sequence"/>
</dbReference>
<comment type="catalytic activity">
    <reaction evidence="1">
        <text>Endohydrolysis of (1-&gt;4)-beta-D-glucosidic linkages in cellulose, lichenin and cereal beta-D-glucans.</text>
        <dbReference type="EC" id="3.2.1.4"/>
    </reaction>
</comment>
<keyword evidence="8" id="KW-0873">Pyrrolidone carboxylic acid</keyword>
<name>A0AAJ0BV64_9PEZI</name>
<evidence type="ECO:0000256" key="12">
    <source>
        <dbReference type="ARBA" id="ARBA00074271"/>
    </source>
</evidence>
<reference evidence="16" key="1">
    <citation type="submission" date="2023-06" db="EMBL/GenBank/DDBJ databases">
        <title>Genome-scale phylogeny and comparative genomics of the fungal order Sordariales.</title>
        <authorList>
            <consortium name="Lawrence Berkeley National Laboratory"/>
            <person name="Hensen N."/>
            <person name="Bonometti L."/>
            <person name="Westerberg I."/>
            <person name="Brannstrom I.O."/>
            <person name="Guillou S."/>
            <person name="Cros-Aarteil S."/>
            <person name="Calhoun S."/>
            <person name="Haridas S."/>
            <person name="Kuo A."/>
            <person name="Mondo S."/>
            <person name="Pangilinan J."/>
            <person name="Riley R."/>
            <person name="Labutti K."/>
            <person name="Andreopoulos B."/>
            <person name="Lipzen A."/>
            <person name="Chen C."/>
            <person name="Yanf M."/>
            <person name="Daum C."/>
            <person name="Ng V."/>
            <person name="Clum A."/>
            <person name="Steindorff A."/>
            <person name="Ohm R."/>
            <person name="Martin F."/>
            <person name="Silar P."/>
            <person name="Natvig D."/>
            <person name="Lalanne C."/>
            <person name="Gautier V."/>
            <person name="Ament-Velasquez S.L."/>
            <person name="Kruys A."/>
            <person name="Hutchinson M.I."/>
            <person name="Powell A.J."/>
            <person name="Barry K."/>
            <person name="Miller A.N."/>
            <person name="Grigoriev I.V."/>
            <person name="Debuchy R."/>
            <person name="Gladieux P."/>
            <person name="Thoren M.H."/>
            <person name="Johannesson H."/>
        </authorList>
    </citation>
    <scope>NUCLEOTIDE SEQUENCE</scope>
    <source>
        <strain evidence="16">8032-3</strain>
    </source>
</reference>
<evidence type="ECO:0000256" key="9">
    <source>
        <dbReference type="ARBA" id="ARBA00023295"/>
    </source>
</evidence>
<evidence type="ECO:0000256" key="10">
    <source>
        <dbReference type="ARBA" id="ARBA00023326"/>
    </source>
</evidence>